<feature type="chain" id="PRO_5001561820" evidence="1">
    <location>
        <begin position="18"/>
        <end position="136"/>
    </location>
</feature>
<accession>A0A034VLP5</accession>
<feature type="signal peptide" evidence="1">
    <location>
        <begin position="1"/>
        <end position="17"/>
    </location>
</feature>
<dbReference type="EMBL" id="GAKP01015553">
    <property type="protein sequence ID" value="JAC43399.1"/>
    <property type="molecule type" value="Transcribed_RNA"/>
</dbReference>
<name>A0A034VLP5_BACDO</name>
<dbReference type="AlphaFoldDB" id="A0A034VLP5"/>
<evidence type="ECO:0000313" key="2">
    <source>
        <dbReference type="EMBL" id="JAC43399.1"/>
    </source>
</evidence>
<reference evidence="2" key="1">
    <citation type="journal article" date="2014" name="BMC Genomics">
        <title>Characterizing the developmental transcriptome of the oriental fruit fly, Bactrocera dorsalis (Diptera: Tephritidae) through comparative genomic analysis with Drosophila melanogaster utilizing modENCODE datasets.</title>
        <authorList>
            <person name="Geib S.M."/>
            <person name="Calla B."/>
            <person name="Hall B."/>
            <person name="Hou S."/>
            <person name="Manoukis N.C."/>
        </authorList>
    </citation>
    <scope>NUCLEOTIDE SEQUENCE</scope>
    <source>
        <strain evidence="2">Punador</strain>
    </source>
</reference>
<sequence length="136" mass="14778">MTTTTTLHITTLLVALCKPTKPPNKQTNRPRKTTALAFAPPNGSMPQSASGFEVFSHGSRRNSTVNVLTNTVRTTVIVVVVVVVVANTYTLNHIHTYALRIRTSVGLRSLLHTIGVSQPKDVDNEALCLMLTIIIC</sequence>
<evidence type="ECO:0000256" key="1">
    <source>
        <dbReference type="SAM" id="SignalP"/>
    </source>
</evidence>
<protein>
    <submittedName>
        <fullName evidence="2">Uncharacterized protein</fullName>
    </submittedName>
</protein>
<keyword evidence="1" id="KW-0732">Signal</keyword>
<proteinExistence type="predicted"/>
<organism evidence="2">
    <name type="scientific">Bactrocera dorsalis</name>
    <name type="common">Oriental fruit fly</name>
    <name type="synonym">Dacus dorsalis</name>
    <dbReference type="NCBI Taxonomy" id="27457"/>
    <lineage>
        <taxon>Eukaryota</taxon>
        <taxon>Metazoa</taxon>
        <taxon>Ecdysozoa</taxon>
        <taxon>Arthropoda</taxon>
        <taxon>Hexapoda</taxon>
        <taxon>Insecta</taxon>
        <taxon>Pterygota</taxon>
        <taxon>Neoptera</taxon>
        <taxon>Endopterygota</taxon>
        <taxon>Diptera</taxon>
        <taxon>Brachycera</taxon>
        <taxon>Muscomorpha</taxon>
        <taxon>Tephritoidea</taxon>
        <taxon>Tephritidae</taxon>
        <taxon>Bactrocera</taxon>
        <taxon>Bactrocera</taxon>
    </lineage>
</organism>